<comment type="caution">
    <text evidence="2">The sequence shown here is derived from an EMBL/GenBank/DDBJ whole genome shotgun (WGS) entry which is preliminary data.</text>
</comment>
<feature type="chain" id="PRO_5021886480" evidence="1">
    <location>
        <begin position="28"/>
        <end position="119"/>
    </location>
</feature>
<feature type="signal peptide" evidence="1">
    <location>
        <begin position="1"/>
        <end position="27"/>
    </location>
</feature>
<accession>A0A559IWZ8</accession>
<dbReference type="Gene3D" id="2.60.40.420">
    <property type="entry name" value="Cupredoxins - blue copper proteins"/>
    <property type="match status" value="1"/>
</dbReference>
<proteinExistence type="predicted"/>
<keyword evidence="3" id="KW-1185">Reference proteome</keyword>
<evidence type="ECO:0000313" key="2">
    <source>
        <dbReference type="EMBL" id="TVX92116.1"/>
    </source>
</evidence>
<dbReference type="OrthoDB" id="279535at2"/>
<dbReference type="PROSITE" id="PS51257">
    <property type="entry name" value="PROKAR_LIPOPROTEIN"/>
    <property type="match status" value="1"/>
</dbReference>
<evidence type="ECO:0000313" key="3">
    <source>
        <dbReference type="Proteomes" id="UP000318102"/>
    </source>
</evidence>
<gene>
    <name evidence="2" type="ORF">FPZ44_03015</name>
</gene>
<dbReference type="EMBL" id="VNJK01000001">
    <property type="protein sequence ID" value="TVX92116.1"/>
    <property type="molecule type" value="Genomic_DNA"/>
</dbReference>
<name>A0A559IWZ8_9BACL</name>
<keyword evidence="1" id="KW-0732">Signal</keyword>
<sequence>MSLRTALSCATAIIAVFILSACGTKTASQEQQTAEVKLIIKASNYKFDQTEYRVKGNQPIQFSLETTGNHGITINELDLSLDPTNQNQVITPAAGTYTFECSIACGSGHKDMKATLIVE</sequence>
<reference evidence="2 3" key="1">
    <citation type="submission" date="2019-07" db="EMBL/GenBank/DDBJ databases">
        <authorList>
            <person name="Kim J."/>
        </authorList>
    </citation>
    <scope>NUCLEOTIDE SEQUENCE [LARGE SCALE GENOMIC DNA]</scope>
    <source>
        <strain evidence="2 3">N4</strain>
    </source>
</reference>
<protein>
    <submittedName>
        <fullName evidence="2">Cytochrome C oxidase subunit II</fullName>
    </submittedName>
</protein>
<evidence type="ECO:0000256" key="1">
    <source>
        <dbReference type="SAM" id="SignalP"/>
    </source>
</evidence>
<dbReference type="RefSeq" id="WP_144987267.1">
    <property type="nucleotide sequence ID" value="NZ_VNJK01000001.1"/>
</dbReference>
<organism evidence="2 3">
    <name type="scientific">Paenibacillus agilis</name>
    <dbReference type="NCBI Taxonomy" id="3020863"/>
    <lineage>
        <taxon>Bacteria</taxon>
        <taxon>Bacillati</taxon>
        <taxon>Bacillota</taxon>
        <taxon>Bacilli</taxon>
        <taxon>Bacillales</taxon>
        <taxon>Paenibacillaceae</taxon>
        <taxon>Paenibacillus</taxon>
    </lineage>
</organism>
<dbReference type="InterPro" id="IPR008972">
    <property type="entry name" value="Cupredoxin"/>
</dbReference>
<dbReference type="SUPFAM" id="SSF49503">
    <property type="entry name" value="Cupredoxins"/>
    <property type="match status" value="1"/>
</dbReference>
<dbReference type="Proteomes" id="UP000318102">
    <property type="component" value="Unassembled WGS sequence"/>
</dbReference>
<dbReference type="AlphaFoldDB" id="A0A559IWZ8"/>